<evidence type="ECO:0000313" key="2">
    <source>
        <dbReference type="EMBL" id="GGA41632.1"/>
    </source>
</evidence>
<accession>A0ABQ1GDD0</accession>
<gene>
    <name evidence="2" type="primary">vapC42</name>
    <name evidence="2" type="ORF">GCM10011395_09900</name>
</gene>
<feature type="domain" description="PIN" evidence="1">
    <location>
        <begin position="19"/>
        <end position="116"/>
    </location>
</feature>
<keyword evidence="3" id="KW-1185">Reference proteome</keyword>
<proteinExistence type="predicted"/>
<reference evidence="3" key="1">
    <citation type="journal article" date="2019" name="Int. J. Syst. Evol. Microbiol.">
        <title>The Global Catalogue of Microorganisms (GCM) 10K type strain sequencing project: providing services to taxonomists for standard genome sequencing and annotation.</title>
        <authorList>
            <consortium name="The Broad Institute Genomics Platform"/>
            <consortium name="The Broad Institute Genome Sequencing Center for Infectious Disease"/>
            <person name="Wu L."/>
            <person name="Ma J."/>
        </authorList>
    </citation>
    <scope>NUCLEOTIDE SEQUENCE [LARGE SCALE GENOMIC DNA]</scope>
    <source>
        <strain evidence="3">CGMCC 1.10106</strain>
    </source>
</reference>
<dbReference type="Proteomes" id="UP000618591">
    <property type="component" value="Unassembled WGS sequence"/>
</dbReference>
<comment type="caution">
    <text evidence="2">The sequence shown here is derived from an EMBL/GenBank/DDBJ whole genome shotgun (WGS) entry which is preliminary data.</text>
</comment>
<organism evidence="2 3">
    <name type="scientific">Sphingomonas psychrolutea</name>
    <dbReference type="NCBI Taxonomy" id="1259676"/>
    <lineage>
        <taxon>Bacteria</taxon>
        <taxon>Pseudomonadati</taxon>
        <taxon>Pseudomonadota</taxon>
        <taxon>Alphaproteobacteria</taxon>
        <taxon>Sphingomonadales</taxon>
        <taxon>Sphingomonadaceae</taxon>
        <taxon>Sphingomonas</taxon>
    </lineage>
</organism>
<dbReference type="EMBL" id="BMDW01000004">
    <property type="protein sequence ID" value="GGA41632.1"/>
    <property type="molecule type" value="Genomic_DNA"/>
</dbReference>
<evidence type="ECO:0000259" key="1">
    <source>
        <dbReference type="Pfam" id="PF01850"/>
    </source>
</evidence>
<dbReference type="SUPFAM" id="SSF88723">
    <property type="entry name" value="PIN domain-like"/>
    <property type="match status" value="1"/>
</dbReference>
<sequence>MDADHPAKGVLFARRSTLDSTDCRISAGSWIEFAAVLTRREDDRTEALYDLMREFEIGIEPVDIAQGQIGHAAYRRYGHGSGDPAQLNLGDCFSYALAKATSQPLLFKGDDFTHTDVVQAL</sequence>
<dbReference type="InterPro" id="IPR029060">
    <property type="entry name" value="PIN-like_dom_sf"/>
</dbReference>
<dbReference type="CDD" id="cd09871">
    <property type="entry name" value="PIN_MtVapC28-VapC30-like"/>
    <property type="match status" value="1"/>
</dbReference>
<dbReference type="InterPro" id="IPR002716">
    <property type="entry name" value="PIN_dom"/>
</dbReference>
<evidence type="ECO:0000313" key="3">
    <source>
        <dbReference type="Proteomes" id="UP000618591"/>
    </source>
</evidence>
<dbReference type="RefSeq" id="WP_188445756.1">
    <property type="nucleotide sequence ID" value="NZ_BMDW01000004.1"/>
</dbReference>
<dbReference type="Gene3D" id="3.40.50.1010">
    <property type="entry name" value="5'-nuclease"/>
    <property type="match status" value="1"/>
</dbReference>
<protein>
    <submittedName>
        <fullName evidence="2">Ribonuclease VapC42</fullName>
    </submittedName>
</protein>
<name>A0ABQ1GDD0_9SPHN</name>
<dbReference type="Pfam" id="PF01850">
    <property type="entry name" value="PIN"/>
    <property type="match status" value="1"/>
</dbReference>